<sequence>MQSGLRLASMQKVFLTIAVHEAPFVPDVALGARASPATLGYNSRSRRYRQPPNSANRCYGF</sequence>
<dbReference type="KEGG" id="pdio:PDMSB3_2514.1"/>
<gene>
    <name evidence="2" type="ORF">PDMSB3_2514</name>
</gene>
<evidence type="ECO:0000313" key="2">
    <source>
        <dbReference type="EMBL" id="VVD33798.1"/>
    </source>
</evidence>
<evidence type="ECO:0000256" key="1">
    <source>
        <dbReference type="SAM" id="MobiDB-lite"/>
    </source>
</evidence>
<dbReference type="AlphaFoldDB" id="A0A5Q4ZNW3"/>
<feature type="region of interest" description="Disordered" evidence="1">
    <location>
        <begin position="42"/>
        <end position="61"/>
    </location>
</feature>
<protein>
    <submittedName>
        <fullName evidence="2">Uncharacterized protein</fullName>
    </submittedName>
</protein>
<name>A0A5Q4ZNW3_9BURK</name>
<feature type="compositionally biased region" description="Polar residues" evidence="1">
    <location>
        <begin position="51"/>
        <end position="61"/>
    </location>
</feature>
<evidence type="ECO:0000313" key="3">
    <source>
        <dbReference type="Proteomes" id="UP000325811"/>
    </source>
</evidence>
<dbReference type="Proteomes" id="UP000325811">
    <property type="component" value="Chromosome II"/>
</dbReference>
<reference evidence="2 3" key="1">
    <citation type="submission" date="2019-08" db="EMBL/GenBank/DDBJ databases">
        <authorList>
            <person name="Herpell B J."/>
        </authorList>
    </citation>
    <scope>NUCLEOTIDE SEQUENCE [LARGE SCALE GENOMIC DNA]</scope>
    <source>
        <strain evidence="3">Msb3</strain>
    </source>
</reference>
<organism evidence="2 3">
    <name type="scientific">Paraburkholderia dioscoreae</name>
    <dbReference type="NCBI Taxonomy" id="2604047"/>
    <lineage>
        <taxon>Bacteria</taxon>
        <taxon>Pseudomonadati</taxon>
        <taxon>Pseudomonadota</taxon>
        <taxon>Betaproteobacteria</taxon>
        <taxon>Burkholderiales</taxon>
        <taxon>Burkholderiaceae</taxon>
        <taxon>Paraburkholderia</taxon>
    </lineage>
</organism>
<dbReference type="EMBL" id="LR699554">
    <property type="protein sequence ID" value="VVD33798.1"/>
    <property type="molecule type" value="Genomic_DNA"/>
</dbReference>
<accession>A0A5Q4ZNW3</accession>
<keyword evidence="3" id="KW-1185">Reference proteome</keyword>
<proteinExistence type="predicted"/>